<evidence type="ECO:0000313" key="11">
    <source>
        <dbReference type="EMBL" id="AZP36217.1"/>
    </source>
</evidence>
<dbReference type="PANTHER" id="PTHR13501:SF8">
    <property type="entry name" value="LARGE RIBOSOMAL SUBUNIT PROTEIN UL22M"/>
    <property type="match status" value="1"/>
</dbReference>
<evidence type="ECO:0000256" key="4">
    <source>
        <dbReference type="ARBA" id="ARBA00022980"/>
    </source>
</evidence>
<gene>
    <name evidence="7 11" type="primary">rplV</name>
    <name evidence="11" type="ORF">C3B56_00097</name>
</gene>
<dbReference type="KEGG" id="aade:C3B56_00097"/>
<dbReference type="HAMAP" id="MF_01331_B">
    <property type="entry name" value="Ribosomal_uL22_B"/>
    <property type="match status" value="1"/>
</dbReference>
<keyword evidence="2 7" id="KW-0699">rRNA-binding</keyword>
<comment type="function">
    <text evidence="7">The globular domain of the protein is located near the polypeptide exit tunnel on the outside of the subunit, while an extended beta-hairpin is found that lines the wall of the exit tunnel in the center of the 70S ribosome.</text>
</comment>
<evidence type="ECO:0000256" key="1">
    <source>
        <dbReference type="ARBA" id="ARBA00009451"/>
    </source>
</evidence>
<keyword evidence="5 7" id="KW-0687">Ribonucleoprotein</keyword>
<dbReference type="NCBIfam" id="TIGR01044">
    <property type="entry name" value="rplV_bact"/>
    <property type="match status" value="1"/>
</dbReference>
<dbReference type="InterPro" id="IPR001063">
    <property type="entry name" value="Ribosomal_uL22"/>
</dbReference>
<dbReference type="Proteomes" id="UP000274458">
    <property type="component" value="Chromosome"/>
</dbReference>
<comment type="subunit">
    <text evidence="7 9">Part of the 50S ribosomal subunit.</text>
</comment>
<accession>A0A3S9J7J0</accession>
<protein>
    <recommendedName>
        <fullName evidence="6 7">Large ribosomal subunit protein uL22</fullName>
    </recommendedName>
</protein>
<proteinExistence type="inferred from homology"/>
<dbReference type="InterPro" id="IPR036394">
    <property type="entry name" value="Ribosomal_uL22_sf"/>
</dbReference>
<dbReference type="InterPro" id="IPR047867">
    <property type="entry name" value="Ribosomal_uL22_bac/org-type"/>
</dbReference>
<evidence type="ECO:0000313" key="12">
    <source>
        <dbReference type="Proteomes" id="UP000274458"/>
    </source>
</evidence>
<dbReference type="GO" id="GO:0003735">
    <property type="term" value="F:structural constituent of ribosome"/>
    <property type="evidence" value="ECO:0007669"/>
    <property type="project" value="InterPro"/>
</dbReference>
<evidence type="ECO:0000256" key="2">
    <source>
        <dbReference type="ARBA" id="ARBA00022730"/>
    </source>
</evidence>
<dbReference type="OrthoDB" id="9805969at2"/>
<dbReference type="AlphaFoldDB" id="A0A3S9J7J0"/>
<evidence type="ECO:0000256" key="9">
    <source>
        <dbReference type="RuleBase" id="RU004006"/>
    </source>
</evidence>
<evidence type="ECO:0000256" key="6">
    <source>
        <dbReference type="ARBA" id="ARBA00035207"/>
    </source>
</evidence>
<dbReference type="EMBL" id="CP026513">
    <property type="protein sequence ID" value="AZP36217.1"/>
    <property type="molecule type" value="Genomic_DNA"/>
</dbReference>
<evidence type="ECO:0000256" key="3">
    <source>
        <dbReference type="ARBA" id="ARBA00022884"/>
    </source>
</evidence>
<comment type="similarity">
    <text evidence="1 7 8">Belongs to the universal ribosomal protein uL22 family.</text>
</comment>
<keyword evidence="4 7" id="KW-0689">Ribosomal protein</keyword>
<name>A0A3S9J7J0_9ENTR</name>
<comment type="function">
    <text evidence="7 10">This protein binds specifically to 23S rRNA; its binding is stimulated by other ribosomal proteins, e.g., L4, L17, and L20. It is important during the early stages of 50S assembly. It makes multiple contacts with different domains of the 23S rRNA in the assembled 50S subunit and ribosome.</text>
</comment>
<dbReference type="InterPro" id="IPR005727">
    <property type="entry name" value="Ribosomal_uL22_bac/chlpt-type"/>
</dbReference>
<dbReference type="Gene3D" id="3.90.470.10">
    <property type="entry name" value="Ribosomal protein L22/L17"/>
    <property type="match status" value="1"/>
</dbReference>
<evidence type="ECO:0000256" key="5">
    <source>
        <dbReference type="ARBA" id="ARBA00023274"/>
    </source>
</evidence>
<dbReference type="GO" id="GO:0006412">
    <property type="term" value="P:translation"/>
    <property type="evidence" value="ECO:0007669"/>
    <property type="project" value="UniProtKB-UniRule"/>
</dbReference>
<dbReference type="GO" id="GO:0022625">
    <property type="term" value="C:cytosolic large ribosomal subunit"/>
    <property type="evidence" value="ECO:0007669"/>
    <property type="project" value="TreeGrafter"/>
</dbReference>
<organism evidence="11 12">
    <name type="scientific">Candidatus Annandia adelgestsuga</name>
    <dbReference type="NCBI Taxonomy" id="1302411"/>
    <lineage>
        <taxon>Bacteria</taxon>
        <taxon>Pseudomonadati</taxon>
        <taxon>Pseudomonadota</taxon>
        <taxon>Gammaproteobacteria</taxon>
        <taxon>Enterobacterales</taxon>
        <taxon>Enterobacteriaceae</taxon>
        <taxon>Candidatus Annandia</taxon>
    </lineage>
</organism>
<keyword evidence="3 7" id="KW-0694">RNA-binding</keyword>
<dbReference type="PANTHER" id="PTHR13501">
    <property type="entry name" value="CHLOROPLAST 50S RIBOSOMAL PROTEIN L22-RELATED"/>
    <property type="match status" value="1"/>
</dbReference>
<sequence>MEIISKSFYLNSSPQKIRLIVNLIRRVNICNSLDILNNINKKAAVILRKSLESAISNADEYNFIDIDKLKIKKIYVNNGPLYKRIIPKAKGKADYIKKRKSHVTIVLS</sequence>
<keyword evidence="12" id="KW-1185">Reference proteome</keyword>
<reference evidence="11 12" key="1">
    <citation type="journal article" date="2018" name="Genome Biol. Evol.">
        <title>Partnering With a Pest: Genomes of Hemlock Woolly Adelgid Symbionts Reveal Atypical Nutritional Provisioning Patterns in Dual-Obligate Bacteria.</title>
        <authorList>
            <person name="Weglarz K.M."/>
            <person name="Havill N.P."/>
            <person name="Burke G.R."/>
            <person name="von Dohlen C.D."/>
        </authorList>
    </citation>
    <scope>NUCLEOTIDE SEQUENCE [LARGE SCALE GENOMIC DNA]</scope>
    <source>
        <strain evidence="11">ENA</strain>
    </source>
</reference>
<dbReference type="RefSeq" id="WP_126071483.1">
    <property type="nucleotide sequence ID" value="NZ_CP026513.1"/>
</dbReference>
<evidence type="ECO:0000256" key="10">
    <source>
        <dbReference type="RuleBase" id="RU004008"/>
    </source>
</evidence>
<evidence type="ECO:0000256" key="8">
    <source>
        <dbReference type="RuleBase" id="RU004005"/>
    </source>
</evidence>
<dbReference type="Pfam" id="PF00237">
    <property type="entry name" value="Ribosomal_L22"/>
    <property type="match status" value="1"/>
</dbReference>
<evidence type="ECO:0000256" key="7">
    <source>
        <dbReference type="HAMAP-Rule" id="MF_01331"/>
    </source>
</evidence>
<dbReference type="GO" id="GO:0019843">
    <property type="term" value="F:rRNA binding"/>
    <property type="evidence" value="ECO:0007669"/>
    <property type="project" value="UniProtKB-UniRule"/>
</dbReference>
<dbReference type="SUPFAM" id="SSF54843">
    <property type="entry name" value="Ribosomal protein L22"/>
    <property type="match status" value="1"/>
</dbReference>